<evidence type="ECO:0000256" key="1">
    <source>
        <dbReference type="ARBA" id="ARBA00022475"/>
    </source>
</evidence>
<evidence type="ECO:0000256" key="2">
    <source>
        <dbReference type="ARBA" id="ARBA00022516"/>
    </source>
</evidence>
<comment type="pathway">
    <text evidence="10">Lipid metabolism; phospholipid metabolism.</text>
</comment>
<evidence type="ECO:0000256" key="8">
    <source>
        <dbReference type="ARBA" id="ARBA00023209"/>
    </source>
</evidence>
<keyword evidence="2 10" id="KW-0444">Lipid biosynthesis</keyword>
<dbReference type="HAMAP" id="MF_01043">
    <property type="entry name" value="PlsY"/>
    <property type="match status" value="1"/>
</dbReference>
<organism evidence="11 12">
    <name type="scientific">Taurinivorans muris</name>
    <dbReference type="NCBI Taxonomy" id="2787751"/>
    <lineage>
        <taxon>Bacteria</taxon>
        <taxon>Pseudomonadati</taxon>
        <taxon>Thermodesulfobacteriota</taxon>
        <taxon>Desulfovibrionia</taxon>
        <taxon>Desulfovibrionales</taxon>
        <taxon>Desulfovibrionaceae</taxon>
        <taxon>Taurinivorans</taxon>
    </lineage>
</organism>
<gene>
    <name evidence="10 11" type="primary">plsY</name>
    <name evidence="11" type="ORF">JBF11_00915</name>
</gene>
<dbReference type="GO" id="GO:0004366">
    <property type="term" value="F:glycerol-3-phosphate O-acyltransferase activity"/>
    <property type="evidence" value="ECO:0007669"/>
    <property type="project" value="UniProtKB-EC"/>
</dbReference>
<evidence type="ECO:0000256" key="3">
    <source>
        <dbReference type="ARBA" id="ARBA00022679"/>
    </source>
</evidence>
<evidence type="ECO:0000313" key="11">
    <source>
        <dbReference type="EMBL" id="UWX05921.1"/>
    </source>
</evidence>
<dbReference type="Proteomes" id="UP001058120">
    <property type="component" value="Chromosome"/>
</dbReference>
<keyword evidence="12" id="KW-1185">Reference proteome</keyword>
<comment type="catalytic activity">
    <reaction evidence="10">
        <text>an acyl phosphate + sn-glycerol 3-phosphate = a 1-acyl-sn-glycero-3-phosphate + phosphate</text>
        <dbReference type="Rhea" id="RHEA:34075"/>
        <dbReference type="ChEBI" id="CHEBI:43474"/>
        <dbReference type="ChEBI" id="CHEBI:57597"/>
        <dbReference type="ChEBI" id="CHEBI:57970"/>
        <dbReference type="ChEBI" id="CHEBI:59918"/>
        <dbReference type="EC" id="2.3.1.275"/>
    </reaction>
</comment>
<sequence>MEIIWVLISFLSGSIPFAVVIAKTFKGIDPRKEGSKNPGTTNVARLCGFQYGLLTLVCDILKGTVPVFLSIWFFDKTDYEWLPSACAFAAFIGHIKSPFLGFHGGKGVATGIGVLIPLAFPPLLAAVCLCVLVIALTGYVSAGALTLYTALPFCYYFFDSSRWIPLSLVMLAIVLWTHKSNMKRLLKGEEKSWRKSKN</sequence>
<comment type="function">
    <text evidence="10">Catalyzes the transfer of an acyl group from acyl-phosphate (acyl-PO(4)) to glycerol-3-phosphate (G3P) to form lysophosphatidic acid (LPA). This enzyme utilizes acyl-phosphate as fatty acyl donor, but not acyl-CoA or acyl-ACP.</text>
</comment>
<keyword evidence="9 10" id="KW-1208">Phospholipid metabolism</keyword>
<dbReference type="EMBL" id="CP065938">
    <property type="protein sequence ID" value="UWX05921.1"/>
    <property type="molecule type" value="Genomic_DNA"/>
</dbReference>
<feature type="transmembrane region" description="Helical" evidence="10">
    <location>
        <begin position="114"/>
        <end position="140"/>
    </location>
</feature>
<accession>A0ABY5Y1H4</accession>
<evidence type="ECO:0000313" key="12">
    <source>
        <dbReference type="Proteomes" id="UP001058120"/>
    </source>
</evidence>
<dbReference type="EC" id="2.3.1.275" evidence="10"/>
<keyword evidence="3 10" id="KW-0808">Transferase</keyword>
<evidence type="ECO:0000256" key="9">
    <source>
        <dbReference type="ARBA" id="ARBA00023264"/>
    </source>
</evidence>
<dbReference type="Pfam" id="PF02660">
    <property type="entry name" value="G3P_acyltransf"/>
    <property type="match status" value="1"/>
</dbReference>
<keyword evidence="6 10" id="KW-0443">Lipid metabolism</keyword>
<dbReference type="NCBIfam" id="TIGR00023">
    <property type="entry name" value="glycerol-3-phosphate 1-O-acyltransferase PlsY"/>
    <property type="match status" value="1"/>
</dbReference>
<comment type="similarity">
    <text evidence="10">Belongs to the PlsY family.</text>
</comment>
<keyword evidence="8 10" id="KW-0594">Phospholipid biosynthesis</keyword>
<keyword evidence="11" id="KW-0012">Acyltransferase</keyword>
<comment type="subunit">
    <text evidence="10">Probably interacts with PlsX.</text>
</comment>
<name>A0ABY5Y1H4_9BACT</name>
<keyword evidence="4 10" id="KW-0812">Transmembrane</keyword>
<reference evidence="11" key="1">
    <citation type="submission" date="2020-12" db="EMBL/GenBank/DDBJ databases">
        <title>Taurinivorans muris gen. nov., sp. nov., fundamental and realized metabolic niche of a ubiquitous sulfidogenic bacterium in the murine intestine.</title>
        <authorList>
            <person name="Ye H."/>
            <person name="Hanson B.T."/>
            <person name="Loy A."/>
        </authorList>
    </citation>
    <scope>NUCLEOTIDE SEQUENCE</scope>
    <source>
        <strain evidence="11">LT0009</strain>
    </source>
</reference>
<keyword evidence="5 10" id="KW-1133">Transmembrane helix</keyword>
<dbReference type="PANTHER" id="PTHR30309">
    <property type="entry name" value="INNER MEMBRANE PROTEIN YGIH"/>
    <property type="match status" value="1"/>
</dbReference>
<keyword evidence="7 10" id="KW-0472">Membrane</keyword>
<keyword evidence="1 10" id="KW-1003">Cell membrane</keyword>
<proteinExistence type="inferred from homology"/>
<evidence type="ECO:0000256" key="7">
    <source>
        <dbReference type="ARBA" id="ARBA00023136"/>
    </source>
</evidence>
<comment type="subcellular location">
    <subcellularLocation>
        <location evidence="10">Cell membrane</location>
        <topology evidence="10">Multi-pass membrane protein</topology>
    </subcellularLocation>
</comment>
<evidence type="ECO:0000256" key="10">
    <source>
        <dbReference type="HAMAP-Rule" id="MF_01043"/>
    </source>
</evidence>
<dbReference type="RefSeq" id="WP_334315515.1">
    <property type="nucleotide sequence ID" value="NZ_CP065938.1"/>
</dbReference>
<evidence type="ECO:0000256" key="5">
    <source>
        <dbReference type="ARBA" id="ARBA00022989"/>
    </source>
</evidence>
<dbReference type="SMART" id="SM01207">
    <property type="entry name" value="G3P_acyltransf"/>
    <property type="match status" value="1"/>
</dbReference>
<evidence type="ECO:0000256" key="4">
    <source>
        <dbReference type="ARBA" id="ARBA00022692"/>
    </source>
</evidence>
<feature type="transmembrane region" description="Helical" evidence="10">
    <location>
        <begin position="160"/>
        <end position="177"/>
    </location>
</feature>
<feature type="transmembrane region" description="Helical" evidence="10">
    <location>
        <begin position="46"/>
        <end position="69"/>
    </location>
</feature>
<evidence type="ECO:0000256" key="6">
    <source>
        <dbReference type="ARBA" id="ARBA00023098"/>
    </source>
</evidence>
<feature type="transmembrane region" description="Helical" evidence="10">
    <location>
        <begin position="6"/>
        <end position="25"/>
    </location>
</feature>
<dbReference type="PANTHER" id="PTHR30309:SF0">
    <property type="entry name" value="GLYCEROL-3-PHOSPHATE ACYLTRANSFERASE-RELATED"/>
    <property type="match status" value="1"/>
</dbReference>
<dbReference type="InterPro" id="IPR003811">
    <property type="entry name" value="G3P_acylTferase_PlsY"/>
</dbReference>
<protein>
    <recommendedName>
        <fullName evidence="10">Glycerol-3-phosphate acyltransferase</fullName>
    </recommendedName>
    <alternativeName>
        <fullName evidence="10">Acyl-PO4 G3P acyltransferase</fullName>
    </alternativeName>
    <alternativeName>
        <fullName evidence="10">Acyl-phosphate--glycerol-3-phosphate acyltransferase</fullName>
    </alternativeName>
    <alternativeName>
        <fullName evidence="10">G3P acyltransferase</fullName>
        <shortName evidence="10">GPAT</shortName>
        <ecNumber evidence="10">2.3.1.275</ecNumber>
    </alternativeName>
    <alternativeName>
        <fullName evidence="10">Lysophosphatidic acid synthase</fullName>
        <shortName evidence="10">LPA synthase</shortName>
    </alternativeName>
</protein>